<evidence type="ECO:0000313" key="7">
    <source>
        <dbReference type="EMBL" id="OAQ27754.1"/>
    </source>
</evidence>
<organism evidence="7 8">
    <name type="scientific">Linnemannia elongata AG-77</name>
    <dbReference type="NCBI Taxonomy" id="1314771"/>
    <lineage>
        <taxon>Eukaryota</taxon>
        <taxon>Fungi</taxon>
        <taxon>Fungi incertae sedis</taxon>
        <taxon>Mucoromycota</taxon>
        <taxon>Mortierellomycotina</taxon>
        <taxon>Mortierellomycetes</taxon>
        <taxon>Mortierellales</taxon>
        <taxon>Mortierellaceae</taxon>
        <taxon>Linnemannia</taxon>
    </lineage>
</organism>
<dbReference type="InterPro" id="IPR036188">
    <property type="entry name" value="FAD/NAD-bd_sf"/>
</dbReference>
<protein>
    <submittedName>
        <fullName evidence="7">FAD/NAD(P)-binding domain-containing protein</fullName>
    </submittedName>
</protein>
<evidence type="ECO:0000256" key="5">
    <source>
        <dbReference type="SAM" id="MobiDB-lite"/>
    </source>
</evidence>
<evidence type="ECO:0000256" key="3">
    <source>
        <dbReference type="ARBA" id="ARBA00022827"/>
    </source>
</evidence>
<proteinExistence type="inferred from homology"/>
<dbReference type="SUPFAM" id="SSF51905">
    <property type="entry name" value="FAD/NAD(P)-binding domain"/>
    <property type="match status" value="1"/>
</dbReference>
<accession>A0A197JTX3</accession>
<gene>
    <name evidence="7" type="ORF">K457DRAFT_33449</name>
</gene>
<dbReference type="OrthoDB" id="655030at2759"/>
<dbReference type="PANTHER" id="PTHR47356">
    <property type="entry name" value="FAD-DEPENDENT MONOOXYGENASE ASQG-RELATED"/>
    <property type="match status" value="1"/>
</dbReference>
<dbReference type="Gene3D" id="3.50.50.60">
    <property type="entry name" value="FAD/NAD(P)-binding domain"/>
    <property type="match status" value="1"/>
</dbReference>
<dbReference type="EMBL" id="KV442054">
    <property type="protein sequence ID" value="OAQ27754.1"/>
    <property type="molecule type" value="Genomic_DNA"/>
</dbReference>
<dbReference type="PRINTS" id="PR00420">
    <property type="entry name" value="RNGMNOXGNASE"/>
</dbReference>
<dbReference type="InterPro" id="IPR002938">
    <property type="entry name" value="FAD-bd"/>
</dbReference>
<dbReference type="AlphaFoldDB" id="A0A197JTX3"/>
<comment type="similarity">
    <text evidence="1">Belongs to the paxM FAD-dependent monooxygenase family.</text>
</comment>
<keyword evidence="4" id="KW-0560">Oxidoreductase</keyword>
<dbReference type="Pfam" id="PF01494">
    <property type="entry name" value="FAD_binding_3"/>
    <property type="match status" value="2"/>
</dbReference>
<dbReference type="InterPro" id="IPR050562">
    <property type="entry name" value="FAD_mOase_fung"/>
</dbReference>
<dbReference type="PANTHER" id="PTHR47356:SF2">
    <property type="entry name" value="FAD-BINDING DOMAIN-CONTAINING PROTEIN-RELATED"/>
    <property type="match status" value="1"/>
</dbReference>
<keyword evidence="2" id="KW-0285">Flavoprotein</keyword>
<dbReference type="STRING" id="1314771.A0A197JTX3"/>
<feature type="domain" description="FAD-binding" evidence="6">
    <location>
        <begin position="23"/>
        <end position="193"/>
    </location>
</feature>
<evidence type="ECO:0000313" key="8">
    <source>
        <dbReference type="Proteomes" id="UP000078512"/>
    </source>
</evidence>
<evidence type="ECO:0000256" key="1">
    <source>
        <dbReference type="ARBA" id="ARBA00007992"/>
    </source>
</evidence>
<feature type="region of interest" description="Disordered" evidence="5">
    <location>
        <begin position="448"/>
        <end position="482"/>
    </location>
</feature>
<keyword evidence="3" id="KW-0274">FAD</keyword>
<dbReference type="Proteomes" id="UP000078512">
    <property type="component" value="Unassembled WGS sequence"/>
</dbReference>
<reference evidence="7 8" key="1">
    <citation type="submission" date="2016-05" db="EMBL/GenBank/DDBJ databases">
        <title>Genome sequencing reveals origins of a unique bacterial endosymbiosis in the earliest lineages of terrestrial Fungi.</title>
        <authorList>
            <consortium name="DOE Joint Genome Institute"/>
            <person name="Uehling J."/>
            <person name="Gryganskyi A."/>
            <person name="Hameed K."/>
            <person name="Tschaplinski T."/>
            <person name="Misztal P."/>
            <person name="Wu S."/>
            <person name="Desiro A."/>
            <person name="Vande Pol N."/>
            <person name="Du Z.-Y."/>
            <person name="Zienkiewicz A."/>
            <person name="Zienkiewicz K."/>
            <person name="Morin E."/>
            <person name="Tisserant E."/>
            <person name="Splivallo R."/>
            <person name="Hainaut M."/>
            <person name="Henrissat B."/>
            <person name="Ohm R."/>
            <person name="Kuo A."/>
            <person name="Yan J."/>
            <person name="Lipzen A."/>
            <person name="Nolan M."/>
            <person name="Labutti K."/>
            <person name="Barry K."/>
            <person name="Goldstein A."/>
            <person name="Labbe J."/>
            <person name="Schadt C."/>
            <person name="Tuskan G."/>
            <person name="Grigoriev I."/>
            <person name="Martin F."/>
            <person name="Vilgalys R."/>
            <person name="Bonito G."/>
        </authorList>
    </citation>
    <scope>NUCLEOTIDE SEQUENCE [LARGE SCALE GENOMIC DNA]</scope>
    <source>
        <strain evidence="7 8">AG-77</strain>
    </source>
</reference>
<keyword evidence="8" id="KW-1185">Reference proteome</keyword>
<evidence type="ECO:0000256" key="2">
    <source>
        <dbReference type="ARBA" id="ARBA00022630"/>
    </source>
</evidence>
<dbReference type="GO" id="GO:0071949">
    <property type="term" value="F:FAD binding"/>
    <property type="evidence" value="ECO:0007669"/>
    <property type="project" value="InterPro"/>
</dbReference>
<dbReference type="GO" id="GO:0004497">
    <property type="term" value="F:monooxygenase activity"/>
    <property type="evidence" value="ECO:0007669"/>
    <property type="project" value="InterPro"/>
</dbReference>
<feature type="domain" description="FAD-binding" evidence="6">
    <location>
        <begin position="316"/>
        <end position="368"/>
    </location>
</feature>
<evidence type="ECO:0000259" key="6">
    <source>
        <dbReference type="Pfam" id="PF01494"/>
    </source>
</evidence>
<sequence length="482" mass="53550">MNNTDPLGYLVPDRRLMHNKRPRVIIVGAGLGGLTLAMLLEKTDIPYEVIERAPVFKPLGAGIALSPSTAPLFMQCQIYDEFVSLAKRAEIIQVVNEDRETEYCINLTNMEELFGAGGYLISRPMLYDLLLRQIPQERIQLGKKVLSMHQGGNGVLVRCSDGSVINGDILIGADGAYSAVRQGLFRDMKKRGKLPPSDDTPLPFSTVCLVGQTVPLDPAEFPLLGEERCQFVSCIGRKKRYSWTVLTTKQSTVLWRVILYLDNKTKRDNDPFRNSEWGPEVVEVMCDQVREFPIVSGGTTPLTMGHLINWTPKEFISKVMLEEKVFETWHDCRTVLIGDACHKFNPAGGLGATNAMHDAIVLANLINALPDHPIASEIENAFQAYKDERISWAKEAYNSSKALRDMTATSYKAKMIRLGVKMMPGWAERKLLTPSENRPQCNFLPLITNTGSSPPAAQPSLFAKRPQPDEDCGDTHDSAAAI</sequence>
<feature type="compositionally biased region" description="Basic and acidic residues" evidence="5">
    <location>
        <begin position="473"/>
        <end position="482"/>
    </location>
</feature>
<evidence type="ECO:0000256" key="4">
    <source>
        <dbReference type="ARBA" id="ARBA00023002"/>
    </source>
</evidence>
<name>A0A197JTX3_9FUNG</name>